<evidence type="ECO:0000313" key="4">
    <source>
        <dbReference type="RefSeq" id="XP_033532753.1"/>
    </source>
</evidence>
<dbReference type="GO" id="GO:0034080">
    <property type="term" value="P:CENP-A containing chromatin assembly"/>
    <property type="evidence" value="ECO:0007669"/>
    <property type="project" value="InterPro"/>
</dbReference>
<accession>A0A6G1FZH6</accession>
<dbReference type="GO" id="GO:0007059">
    <property type="term" value="P:chromosome segregation"/>
    <property type="evidence" value="ECO:0007669"/>
    <property type="project" value="InterPro"/>
</dbReference>
<reference evidence="2 4" key="1">
    <citation type="submission" date="2020-01" db="EMBL/GenBank/DDBJ databases">
        <authorList>
            <consortium name="DOE Joint Genome Institute"/>
            <person name="Haridas S."/>
            <person name="Albert R."/>
            <person name="Binder M."/>
            <person name="Bloem J."/>
            <person name="Labutti K."/>
            <person name="Salamov A."/>
            <person name="Andreopoulos B."/>
            <person name="Baker S.E."/>
            <person name="Barry K."/>
            <person name="Bills G."/>
            <person name="Bluhm B.H."/>
            <person name="Cannon C."/>
            <person name="Castanera R."/>
            <person name="Culley D.E."/>
            <person name="Daum C."/>
            <person name="Ezra D."/>
            <person name="Gonzalez J.B."/>
            <person name="Henrissat B."/>
            <person name="Kuo A."/>
            <person name="Liang C."/>
            <person name="Lipzen A."/>
            <person name="Lutzoni F."/>
            <person name="Magnuson J."/>
            <person name="Mondo S."/>
            <person name="Nolan M."/>
            <person name="Ohm R."/>
            <person name="Pangilinan J."/>
            <person name="Park H.-J."/>
            <person name="Ramirez L."/>
            <person name="Alfaro M."/>
            <person name="Sun H."/>
            <person name="Tritt A."/>
            <person name="Yoshinaga Y."/>
            <person name="Zwiers L.-H."/>
            <person name="Turgeon B.G."/>
            <person name="Goodwin S.B."/>
            <person name="Spatafora J.W."/>
            <person name="Crous P.W."/>
            <person name="Grigoriev I.V."/>
        </authorList>
    </citation>
    <scope>NUCLEOTIDE SEQUENCE</scope>
    <source>
        <strain evidence="2 4">CBS 781.70</strain>
    </source>
</reference>
<reference evidence="4" key="3">
    <citation type="submission" date="2025-04" db="UniProtKB">
        <authorList>
            <consortium name="RefSeq"/>
        </authorList>
    </citation>
    <scope>IDENTIFICATION</scope>
    <source>
        <strain evidence="4">CBS 781.70</strain>
    </source>
</reference>
<evidence type="ECO:0000313" key="3">
    <source>
        <dbReference type="Proteomes" id="UP000504638"/>
    </source>
</evidence>
<name>A0A6G1FZH6_9PEZI</name>
<dbReference type="RefSeq" id="XP_033532753.1">
    <property type="nucleotide sequence ID" value="XM_033682584.1"/>
</dbReference>
<proteinExistence type="predicted"/>
<dbReference type="Gene3D" id="3.10.20.720">
    <property type="match status" value="1"/>
</dbReference>
<dbReference type="AlphaFoldDB" id="A0A6G1FZH6"/>
<sequence>MAPRLSIPTHGGLKNTHRIPSSSPLIHRTLSRLSRASLISLALSWLSDPHIQYCVPYTLATLPDPSTADDDPDAPFDTAESIEEAVEIYEEFQEKRSGTKRDVLERILEGDWRHGITLYQLGMAETRWILDQNGAVRWTALRLSRHENSKSESAAINKSGKTGMDKRKTCFDAREERKNLETLSRLPRFHAPTFLLNLQREIGSLMRTHYYLARHPEQELTILRVYIHDSPYNTQRSLHDPRTSNVTTTSTTLDASKSVFFIFPDNTPYLYASLGATSKPSPSSDPPSRTRQPADDADAKSLKKVLLAAIPKALSRPHFRLTLKSTSLSARSLNTLLAMRGAGRTNHAQGAWSIFAHGSVGHGALAFETSSNKRKAEEVGGLVRGDEDKENIAPEQGKKRLRSMQMLRGSENDPKRLKRLEGVSEGRFGESGKERDGVALERVEVRMDEVFSRRGTAEVGLGEDADLSAEKDGEEGETWRPQVRISFNGSHVFAGIRKLVEMGVVNGERMPGWMTGEAGVSVGCVRDGRIVRREVLGKSLKG</sequence>
<feature type="region of interest" description="Disordered" evidence="1">
    <location>
        <begin position="274"/>
        <end position="298"/>
    </location>
</feature>
<evidence type="ECO:0000256" key="1">
    <source>
        <dbReference type="SAM" id="MobiDB-lite"/>
    </source>
</evidence>
<dbReference type="InterPro" id="IPR007902">
    <property type="entry name" value="Chl4/mis15/CENP-N"/>
</dbReference>
<gene>
    <name evidence="2 4" type="ORF">P152DRAFT_508394</name>
</gene>
<dbReference type="GeneID" id="54423154"/>
<dbReference type="OrthoDB" id="6585699at2759"/>
<protein>
    <submittedName>
        <fullName evidence="2 4">CHL4-domain-containing protein</fullName>
    </submittedName>
</protein>
<keyword evidence="3" id="KW-1185">Reference proteome</keyword>
<evidence type="ECO:0000313" key="2">
    <source>
        <dbReference type="EMBL" id="KAF1811122.1"/>
    </source>
</evidence>
<dbReference type="Pfam" id="PF05238">
    <property type="entry name" value="CENP-N"/>
    <property type="match status" value="1"/>
</dbReference>
<reference evidence="4" key="2">
    <citation type="submission" date="2020-04" db="EMBL/GenBank/DDBJ databases">
        <authorList>
            <consortium name="NCBI Genome Project"/>
        </authorList>
    </citation>
    <scope>NUCLEOTIDE SEQUENCE</scope>
    <source>
        <strain evidence="4">CBS 781.70</strain>
    </source>
</reference>
<dbReference type="EMBL" id="ML975163">
    <property type="protein sequence ID" value="KAF1811122.1"/>
    <property type="molecule type" value="Genomic_DNA"/>
</dbReference>
<dbReference type="Proteomes" id="UP000504638">
    <property type="component" value="Unplaced"/>
</dbReference>
<organism evidence="2">
    <name type="scientific">Eremomyces bilateralis CBS 781.70</name>
    <dbReference type="NCBI Taxonomy" id="1392243"/>
    <lineage>
        <taxon>Eukaryota</taxon>
        <taxon>Fungi</taxon>
        <taxon>Dikarya</taxon>
        <taxon>Ascomycota</taxon>
        <taxon>Pezizomycotina</taxon>
        <taxon>Dothideomycetes</taxon>
        <taxon>Dothideomycetes incertae sedis</taxon>
        <taxon>Eremomycetales</taxon>
        <taxon>Eremomycetaceae</taxon>
        <taxon>Eremomyces</taxon>
    </lineage>
</organism>